<dbReference type="EMBL" id="JBHSWD010000001">
    <property type="protein sequence ID" value="MFC6592509.1"/>
    <property type="molecule type" value="Genomic_DNA"/>
</dbReference>
<accession>A0ABW1YDZ9</accession>
<dbReference type="Proteomes" id="UP001596297">
    <property type="component" value="Unassembled WGS sequence"/>
</dbReference>
<dbReference type="PANTHER" id="PTHR42996:SF1">
    <property type="entry name" value="PHOSPHATE-BINDING PROTEIN PSTS"/>
    <property type="match status" value="1"/>
</dbReference>
<sequence length="129" mass="14256">MELVYAKQNKLNFASMKNKAGNWIVADNGPASAAAQGVVIPESTAVSIVNSPNANAWPMASFTYVIFYKEQKYGNRTQAQAKALRDLLWWMTHTGQKFNEGLDYAKLPANVLPKVEKQIKSMTYGGKAL</sequence>
<proteinExistence type="predicted"/>
<reference evidence="2" key="1">
    <citation type="journal article" date="2019" name="Int. J. Syst. Evol. Microbiol.">
        <title>The Global Catalogue of Microorganisms (GCM) 10K type strain sequencing project: providing services to taxonomists for standard genome sequencing and annotation.</title>
        <authorList>
            <consortium name="The Broad Institute Genomics Platform"/>
            <consortium name="The Broad Institute Genome Sequencing Center for Infectious Disease"/>
            <person name="Wu L."/>
            <person name="Ma J."/>
        </authorList>
    </citation>
    <scope>NUCLEOTIDE SEQUENCE [LARGE SCALE GENOMIC DNA]</scope>
    <source>
        <strain evidence="2">CGMCC 1.15772</strain>
    </source>
</reference>
<comment type="caution">
    <text evidence="1">The sequence shown here is derived from an EMBL/GenBank/DDBJ whole genome shotgun (WGS) entry which is preliminary data.</text>
</comment>
<organism evidence="1 2">
    <name type="scientific">Deinococcus lacus</name>
    <dbReference type="NCBI Taxonomy" id="392561"/>
    <lineage>
        <taxon>Bacteria</taxon>
        <taxon>Thermotogati</taxon>
        <taxon>Deinococcota</taxon>
        <taxon>Deinococci</taxon>
        <taxon>Deinococcales</taxon>
        <taxon>Deinococcaceae</taxon>
        <taxon>Deinococcus</taxon>
    </lineage>
</organism>
<protein>
    <submittedName>
        <fullName evidence="1">Uncharacterized protein</fullName>
    </submittedName>
</protein>
<gene>
    <name evidence="1" type="ORF">ACFP81_11220</name>
</gene>
<dbReference type="RefSeq" id="WP_380083697.1">
    <property type="nucleotide sequence ID" value="NZ_JBHSWD010000001.1"/>
</dbReference>
<keyword evidence="2" id="KW-1185">Reference proteome</keyword>
<name>A0ABW1YDZ9_9DEIO</name>
<dbReference type="InterPro" id="IPR050962">
    <property type="entry name" value="Phosphate-bind_PstS"/>
</dbReference>
<dbReference type="PANTHER" id="PTHR42996">
    <property type="entry name" value="PHOSPHATE-BINDING PROTEIN PSTS"/>
    <property type="match status" value="1"/>
</dbReference>
<dbReference type="SUPFAM" id="SSF53850">
    <property type="entry name" value="Periplasmic binding protein-like II"/>
    <property type="match status" value="1"/>
</dbReference>
<evidence type="ECO:0000313" key="2">
    <source>
        <dbReference type="Proteomes" id="UP001596297"/>
    </source>
</evidence>
<evidence type="ECO:0000313" key="1">
    <source>
        <dbReference type="EMBL" id="MFC6592509.1"/>
    </source>
</evidence>
<dbReference type="Gene3D" id="3.40.190.10">
    <property type="entry name" value="Periplasmic binding protein-like II"/>
    <property type="match status" value="1"/>
</dbReference>